<keyword evidence="3" id="KW-1185">Reference proteome</keyword>
<protein>
    <submittedName>
        <fullName evidence="2">Uncharacterized protein</fullName>
    </submittedName>
</protein>
<name>A0AAV7QMV1_PLEWA</name>
<dbReference type="EMBL" id="JANPWB010000010">
    <property type="protein sequence ID" value="KAJ1141809.1"/>
    <property type="molecule type" value="Genomic_DNA"/>
</dbReference>
<organism evidence="2 3">
    <name type="scientific">Pleurodeles waltl</name>
    <name type="common">Iberian ribbed newt</name>
    <dbReference type="NCBI Taxonomy" id="8319"/>
    <lineage>
        <taxon>Eukaryota</taxon>
        <taxon>Metazoa</taxon>
        <taxon>Chordata</taxon>
        <taxon>Craniata</taxon>
        <taxon>Vertebrata</taxon>
        <taxon>Euteleostomi</taxon>
        <taxon>Amphibia</taxon>
        <taxon>Batrachia</taxon>
        <taxon>Caudata</taxon>
        <taxon>Salamandroidea</taxon>
        <taxon>Salamandridae</taxon>
        <taxon>Pleurodelinae</taxon>
        <taxon>Pleurodeles</taxon>
    </lineage>
</organism>
<feature type="non-terminal residue" evidence="2">
    <location>
        <position position="1"/>
    </location>
</feature>
<accession>A0AAV7QMV1</accession>
<evidence type="ECO:0000313" key="3">
    <source>
        <dbReference type="Proteomes" id="UP001066276"/>
    </source>
</evidence>
<feature type="non-terminal residue" evidence="2">
    <location>
        <position position="113"/>
    </location>
</feature>
<dbReference type="Proteomes" id="UP001066276">
    <property type="component" value="Chromosome 6"/>
</dbReference>
<reference evidence="2" key="1">
    <citation type="journal article" date="2022" name="bioRxiv">
        <title>Sequencing and chromosome-scale assembly of the giantPleurodeles waltlgenome.</title>
        <authorList>
            <person name="Brown T."/>
            <person name="Elewa A."/>
            <person name="Iarovenko S."/>
            <person name="Subramanian E."/>
            <person name="Araus A.J."/>
            <person name="Petzold A."/>
            <person name="Susuki M."/>
            <person name="Suzuki K.-i.T."/>
            <person name="Hayashi T."/>
            <person name="Toyoda A."/>
            <person name="Oliveira C."/>
            <person name="Osipova E."/>
            <person name="Leigh N.D."/>
            <person name="Simon A."/>
            <person name="Yun M.H."/>
        </authorList>
    </citation>
    <scope>NUCLEOTIDE SEQUENCE</scope>
    <source>
        <strain evidence="2">20211129_DDA</strain>
        <tissue evidence="2">Liver</tissue>
    </source>
</reference>
<feature type="region of interest" description="Disordered" evidence="1">
    <location>
        <begin position="60"/>
        <end position="85"/>
    </location>
</feature>
<gene>
    <name evidence="2" type="ORF">NDU88_008137</name>
</gene>
<comment type="caution">
    <text evidence="2">The sequence shown here is derived from an EMBL/GenBank/DDBJ whole genome shotgun (WGS) entry which is preliminary data.</text>
</comment>
<dbReference type="AlphaFoldDB" id="A0AAV7QMV1"/>
<evidence type="ECO:0000313" key="2">
    <source>
        <dbReference type="EMBL" id="KAJ1141809.1"/>
    </source>
</evidence>
<proteinExistence type="predicted"/>
<sequence length="113" mass="12232">LDICRCESYSTVGGAPQSRLEARNSCSQMSTPIRRMRFGRPSPRRYGSWGSISSAASFAGRGGRTYGAGPESQPKSSLASPPNMLHPDPPMACILAVAYQDLDVQLRAQQHHP</sequence>
<evidence type="ECO:0000256" key="1">
    <source>
        <dbReference type="SAM" id="MobiDB-lite"/>
    </source>
</evidence>